<dbReference type="NCBIfam" id="NF038134">
    <property type="entry name" value="choice_anch_M"/>
    <property type="match status" value="1"/>
</dbReference>
<keyword evidence="5" id="KW-1185">Reference proteome</keyword>
<dbReference type="InterPro" id="IPR006129">
    <property type="entry name" value="AdhesinB"/>
</dbReference>
<protein>
    <submittedName>
        <fullName evidence="4">Anchored repeat ABC transporter substrate-binding protein</fullName>
    </submittedName>
</protein>
<evidence type="ECO:0000256" key="2">
    <source>
        <dbReference type="ARBA" id="ARBA00022729"/>
    </source>
</evidence>
<dbReference type="OrthoDB" id="9810636at2"/>
<reference evidence="4 5" key="1">
    <citation type="submission" date="2018-10" db="EMBL/GenBank/DDBJ databases">
        <title>Sequencing the genomes of 1000 actinobacteria strains.</title>
        <authorList>
            <person name="Klenk H.-P."/>
        </authorList>
    </citation>
    <scope>NUCLEOTIDE SEQUENCE [LARGE SCALE GENOMIC DNA]</scope>
    <source>
        <strain evidence="4 5">DSM 45175</strain>
    </source>
</reference>
<dbReference type="SUPFAM" id="SSF53807">
    <property type="entry name" value="Helical backbone' metal receptor"/>
    <property type="match status" value="1"/>
</dbReference>
<dbReference type="InterPro" id="IPR022435">
    <property type="entry name" value="Surface-anchored_actinobac"/>
</dbReference>
<dbReference type="Gene3D" id="3.40.50.1980">
    <property type="entry name" value="Nitrogenase molybdenum iron protein domain"/>
    <property type="match status" value="3"/>
</dbReference>
<dbReference type="PANTHER" id="PTHR42953">
    <property type="entry name" value="HIGH-AFFINITY ZINC UPTAKE SYSTEM PROTEIN ZNUA-RELATED"/>
    <property type="match status" value="1"/>
</dbReference>
<comment type="similarity">
    <text evidence="3">Belongs to the bacterial solute-binding protein 9 family.</text>
</comment>
<dbReference type="GO" id="GO:0030001">
    <property type="term" value="P:metal ion transport"/>
    <property type="evidence" value="ECO:0007669"/>
    <property type="project" value="InterPro"/>
</dbReference>
<comment type="caution">
    <text evidence="4">The sequence shown here is derived from an EMBL/GenBank/DDBJ whole genome shotgun (WGS) entry which is preliminary data.</text>
</comment>
<evidence type="ECO:0000313" key="4">
    <source>
        <dbReference type="EMBL" id="RKR86845.1"/>
    </source>
</evidence>
<dbReference type="EMBL" id="RBKT01000001">
    <property type="protein sequence ID" value="RKR86845.1"/>
    <property type="molecule type" value="Genomic_DNA"/>
</dbReference>
<dbReference type="Pfam" id="PF01297">
    <property type="entry name" value="ZnuA"/>
    <property type="match status" value="2"/>
</dbReference>
<name>A0A495JD47_9ACTN</name>
<accession>A0A495JD47</accession>
<dbReference type="AlphaFoldDB" id="A0A495JD47"/>
<dbReference type="InterPro" id="IPR006128">
    <property type="entry name" value="Lipoprotein_PsaA-like"/>
</dbReference>
<dbReference type="GO" id="GO:0046872">
    <property type="term" value="F:metal ion binding"/>
    <property type="evidence" value="ECO:0007669"/>
    <property type="project" value="UniProtKB-KW"/>
</dbReference>
<dbReference type="PRINTS" id="PR00691">
    <property type="entry name" value="ADHESINB"/>
</dbReference>
<dbReference type="RefSeq" id="WP_121155193.1">
    <property type="nucleotide sequence ID" value="NZ_RBKT01000001.1"/>
</dbReference>
<proteinExistence type="inferred from homology"/>
<dbReference type="GO" id="GO:0030313">
    <property type="term" value="C:cell envelope"/>
    <property type="evidence" value="ECO:0007669"/>
    <property type="project" value="UniProtKB-SubCell"/>
</dbReference>
<dbReference type="NCBIfam" id="TIGR03769">
    <property type="entry name" value="P_ac_wall_RPT"/>
    <property type="match status" value="1"/>
</dbReference>
<dbReference type="Proteomes" id="UP000277671">
    <property type="component" value="Unassembled WGS sequence"/>
</dbReference>
<organism evidence="4 5">
    <name type="scientific">Micromonospora pisi</name>
    <dbReference type="NCBI Taxonomy" id="589240"/>
    <lineage>
        <taxon>Bacteria</taxon>
        <taxon>Bacillati</taxon>
        <taxon>Actinomycetota</taxon>
        <taxon>Actinomycetes</taxon>
        <taxon>Micromonosporales</taxon>
        <taxon>Micromonosporaceae</taxon>
        <taxon>Micromonospora</taxon>
    </lineage>
</organism>
<keyword evidence="2" id="KW-0732">Signal</keyword>
<gene>
    <name evidence="4" type="ORF">BDK92_1113</name>
</gene>
<evidence type="ECO:0000256" key="1">
    <source>
        <dbReference type="ARBA" id="ARBA00022448"/>
    </source>
</evidence>
<sequence length="542" mass="58442">MRLPRFRTGRRIGATVRSRRCAGRRGALLAGAVVVAGLLPGCAAPIAFTSTSDRIQVVTTTGILADLVRNVGGDRVLVDSIVPDNADSHAYEPTLRDVRNIVYADVAFSNYLLLEAQSVVKTLDANLRHGVPNIALAEGATRYAAEIIPMVEDASLDTIWLGLRVRGTGQRFGATRSSDVLLSATDVTGPGKLVGYLTGSFGAPDRYFDSTDGFDPGNGYRDDTAVLPPDAHTHMSWAFTEPGVYHLTVKAQLRVTPQARPVELGQQRFAFAVGVDPHSVPGLADPSVLARGHADIAVDVDAERLYLYADPHGGGEVDQQVYDPATTVIEVPNKALLEVPAGRGYRFLGRAGDRVFQLPQAVLGKHVHGEIDPHLWQDVGNAQSYVELIRDTLIEADPQGAVEYRRNTDAYLAELSALDTYVASTIGAIPPANRYLVTTHDAFAYLSQAYGIPVAGFVTPNPATEPSLADRVRLTETIRNLRVKAVFLEPSLKARSATLVEVANEQGVAICPIYGDAFGPTVDTYLKMMRFNADSLAECLNR</sequence>
<dbReference type="NCBIfam" id="TIGR03772">
    <property type="entry name" value="anch_rpt_subst"/>
    <property type="match status" value="1"/>
</dbReference>
<dbReference type="InterPro" id="IPR050492">
    <property type="entry name" value="Bact_metal-bind_prot9"/>
</dbReference>
<keyword evidence="1 3" id="KW-0813">Transport</keyword>
<dbReference type="GO" id="GO:0007155">
    <property type="term" value="P:cell adhesion"/>
    <property type="evidence" value="ECO:0007669"/>
    <property type="project" value="InterPro"/>
</dbReference>
<evidence type="ECO:0000313" key="5">
    <source>
        <dbReference type="Proteomes" id="UP000277671"/>
    </source>
</evidence>
<dbReference type="PRINTS" id="PR00690">
    <property type="entry name" value="ADHESNFAMILY"/>
</dbReference>
<evidence type="ECO:0000256" key="3">
    <source>
        <dbReference type="RuleBase" id="RU003512"/>
    </source>
</evidence>
<dbReference type="InterPro" id="IPR006127">
    <property type="entry name" value="ZnuA-like"/>
</dbReference>
<dbReference type="InterPro" id="IPR022434">
    <property type="entry name" value="ABC_LPXTG_lipo_actinobac"/>
</dbReference>